<protein>
    <submittedName>
        <fullName evidence="2">Lipid-transfer protein</fullName>
    </submittedName>
</protein>
<dbReference type="InterPro" id="IPR016039">
    <property type="entry name" value="Thiolase-like"/>
</dbReference>
<dbReference type="CDD" id="cd00829">
    <property type="entry name" value="SCP-x_thiolase"/>
    <property type="match status" value="1"/>
</dbReference>
<dbReference type="InterPro" id="IPR002155">
    <property type="entry name" value="Thiolase"/>
</dbReference>
<keyword evidence="3" id="KW-1185">Reference proteome</keyword>
<evidence type="ECO:0000313" key="3">
    <source>
        <dbReference type="Proteomes" id="UP001501705"/>
    </source>
</evidence>
<dbReference type="RefSeq" id="WP_344232748.1">
    <property type="nucleotide sequence ID" value="NZ_BAAAPH010000004.1"/>
</dbReference>
<evidence type="ECO:0000259" key="1">
    <source>
        <dbReference type="Pfam" id="PF22691"/>
    </source>
</evidence>
<evidence type="ECO:0000313" key="2">
    <source>
        <dbReference type="EMBL" id="GAA1560214.1"/>
    </source>
</evidence>
<dbReference type="Gene3D" id="3.40.47.10">
    <property type="match status" value="1"/>
</dbReference>
<dbReference type="Proteomes" id="UP001501705">
    <property type="component" value="Unassembled WGS sequence"/>
</dbReference>
<sequence>MTGFRDATAIAGIGWTEFSRDSGRTTTALATEASLRAIDDAGLASTDIDGVVTYCYGWAPDTIWPEELVAALGLARCDYQLFDNLGGAAACSAVLSAAMAVYAGLCENVLVYRAMNGRSERPVLLPPPDQARGKRQWGVPFGALHAAANLGPAVTAYMQRYGITNRDFAGLAMLQREHAVLNTKAMMRTPLTVAEHQESPWIVEPFRRMDCCLTSDGAAAVVVTSSERARDLRHGGVSIVAGLGGAVAAADHRTHAAVAAPALYRAAGISAADLDFAQLYDAFTGTCLQHVEDFGLCEVGAAPAWIEEGHAGLDGATPLNTHGGLLSEAYLQGLGHVVEAVQQLRTSGVRDDLCAGAHDYDRAYCRQVRDAELGLVCGQGGDSSLILRKAFV</sequence>
<dbReference type="Pfam" id="PF22691">
    <property type="entry name" value="Thiolase_C_1"/>
    <property type="match status" value="1"/>
</dbReference>
<name>A0ABN2CKP8_9ACTN</name>
<organism evidence="2 3">
    <name type="scientific">Kribbella hippodromi</name>
    <dbReference type="NCBI Taxonomy" id="434347"/>
    <lineage>
        <taxon>Bacteria</taxon>
        <taxon>Bacillati</taxon>
        <taxon>Actinomycetota</taxon>
        <taxon>Actinomycetes</taxon>
        <taxon>Propionibacteriales</taxon>
        <taxon>Kribbellaceae</taxon>
        <taxon>Kribbella</taxon>
    </lineage>
</organism>
<dbReference type="SUPFAM" id="SSF53901">
    <property type="entry name" value="Thiolase-like"/>
    <property type="match status" value="2"/>
</dbReference>
<dbReference type="PANTHER" id="PTHR42870">
    <property type="entry name" value="ACETYL-COA C-ACETYLTRANSFERASE"/>
    <property type="match status" value="1"/>
</dbReference>
<reference evidence="2 3" key="1">
    <citation type="journal article" date="2019" name="Int. J. Syst. Evol. Microbiol.">
        <title>The Global Catalogue of Microorganisms (GCM) 10K type strain sequencing project: providing services to taxonomists for standard genome sequencing and annotation.</title>
        <authorList>
            <consortium name="The Broad Institute Genomics Platform"/>
            <consortium name="The Broad Institute Genome Sequencing Center for Infectious Disease"/>
            <person name="Wu L."/>
            <person name="Ma J."/>
        </authorList>
    </citation>
    <scope>NUCLEOTIDE SEQUENCE [LARGE SCALE GENOMIC DNA]</scope>
    <source>
        <strain evidence="2 3">JCM 15572</strain>
    </source>
</reference>
<dbReference type="PIRSF" id="PIRSF000429">
    <property type="entry name" value="Ac-CoA_Ac_transf"/>
    <property type="match status" value="1"/>
</dbReference>
<dbReference type="EMBL" id="BAAAPH010000004">
    <property type="protein sequence ID" value="GAA1560214.1"/>
    <property type="molecule type" value="Genomic_DNA"/>
</dbReference>
<proteinExistence type="predicted"/>
<gene>
    <name evidence="2" type="ORF">GCM10009804_16260</name>
</gene>
<comment type="caution">
    <text evidence="2">The sequence shown here is derived from an EMBL/GenBank/DDBJ whole genome shotgun (WGS) entry which is preliminary data.</text>
</comment>
<feature type="domain" description="Thiolase C-terminal" evidence="1">
    <location>
        <begin position="254"/>
        <end position="381"/>
    </location>
</feature>
<dbReference type="InterPro" id="IPR055140">
    <property type="entry name" value="Thiolase_C_2"/>
</dbReference>
<accession>A0ABN2CKP8</accession>
<dbReference type="PANTHER" id="PTHR42870:SF1">
    <property type="entry name" value="NON-SPECIFIC LIPID-TRANSFER PROTEIN-LIKE 2"/>
    <property type="match status" value="1"/>
</dbReference>